<name>A0A495JYD9_WILMA</name>
<dbReference type="InterPro" id="IPR011042">
    <property type="entry name" value="6-blade_b-propeller_TolB-like"/>
</dbReference>
<dbReference type="EMBL" id="RBKV01000001">
    <property type="protein sequence ID" value="RKR93515.1"/>
    <property type="molecule type" value="Genomic_DNA"/>
</dbReference>
<feature type="chain" id="PRO_5039056767" evidence="2">
    <location>
        <begin position="26"/>
        <end position="376"/>
    </location>
</feature>
<dbReference type="InterPro" id="IPR012938">
    <property type="entry name" value="Glc/Sorbosone_DH"/>
</dbReference>
<dbReference type="InterPro" id="IPR011041">
    <property type="entry name" value="Quinoprot_gluc/sorb_DH_b-prop"/>
</dbReference>
<dbReference type="AlphaFoldDB" id="A0A495JYD9"/>
<evidence type="ECO:0000256" key="1">
    <source>
        <dbReference type="SAM" id="MobiDB-lite"/>
    </source>
</evidence>
<dbReference type="OrthoDB" id="9770043at2"/>
<comment type="caution">
    <text evidence="4">The sequence shown here is derived from an EMBL/GenBank/DDBJ whole genome shotgun (WGS) entry which is preliminary data.</text>
</comment>
<dbReference type="PANTHER" id="PTHR19328:SF13">
    <property type="entry name" value="HIPL1 PROTEIN"/>
    <property type="match status" value="1"/>
</dbReference>
<feature type="domain" description="Glucose/Sorbosone dehydrogenase" evidence="3">
    <location>
        <begin position="67"/>
        <end position="358"/>
    </location>
</feature>
<feature type="region of interest" description="Disordered" evidence="1">
    <location>
        <begin position="24"/>
        <end position="61"/>
    </location>
</feature>
<protein>
    <submittedName>
        <fullName evidence="4">Glucose/arabinose dehydrogenase</fullName>
    </submittedName>
</protein>
<accession>A0A495JYD9</accession>
<dbReference type="Gene3D" id="2.120.10.30">
    <property type="entry name" value="TolB, C-terminal domain"/>
    <property type="match status" value="1"/>
</dbReference>
<dbReference type="PANTHER" id="PTHR19328">
    <property type="entry name" value="HEDGEHOG-INTERACTING PROTEIN"/>
    <property type="match status" value="1"/>
</dbReference>
<dbReference type="PROSITE" id="PS51257">
    <property type="entry name" value="PROKAR_LIPOPROTEIN"/>
    <property type="match status" value="1"/>
</dbReference>
<feature type="signal peptide" evidence="2">
    <location>
        <begin position="1"/>
        <end position="25"/>
    </location>
</feature>
<evidence type="ECO:0000313" key="4">
    <source>
        <dbReference type="EMBL" id="RKR93515.1"/>
    </source>
</evidence>
<proteinExistence type="predicted"/>
<evidence type="ECO:0000313" key="5">
    <source>
        <dbReference type="Proteomes" id="UP000274762"/>
    </source>
</evidence>
<dbReference type="SUPFAM" id="SSF50952">
    <property type="entry name" value="Soluble quinoprotein glucose dehydrogenase"/>
    <property type="match status" value="1"/>
</dbReference>
<dbReference type="Pfam" id="PF07995">
    <property type="entry name" value="GSDH"/>
    <property type="match status" value="1"/>
</dbReference>
<keyword evidence="2" id="KW-0732">Signal</keyword>
<evidence type="ECO:0000256" key="2">
    <source>
        <dbReference type="SAM" id="SignalP"/>
    </source>
</evidence>
<feature type="compositionally biased region" description="Low complexity" evidence="1">
    <location>
        <begin position="31"/>
        <end position="45"/>
    </location>
</feature>
<gene>
    <name evidence="4" type="ORF">DFJ75_0299</name>
</gene>
<organism evidence="4 5">
    <name type="scientific">Williamsia marianensis</name>
    <dbReference type="NCBI Taxonomy" id="85044"/>
    <lineage>
        <taxon>Bacteria</taxon>
        <taxon>Bacillati</taxon>
        <taxon>Actinomycetota</taxon>
        <taxon>Actinomycetes</taxon>
        <taxon>Mycobacteriales</taxon>
        <taxon>Nocardiaceae</taxon>
        <taxon>Williamsia</taxon>
    </lineage>
</organism>
<reference evidence="4 5" key="1">
    <citation type="submission" date="2018-10" db="EMBL/GenBank/DDBJ databases">
        <title>Sequencing the genomes of 1000 actinobacteria strains.</title>
        <authorList>
            <person name="Klenk H.-P."/>
        </authorList>
    </citation>
    <scope>NUCLEOTIDE SEQUENCE [LARGE SCALE GENOMIC DNA]</scope>
    <source>
        <strain evidence="4 5">DSM 44343</strain>
    </source>
</reference>
<dbReference type="RefSeq" id="WP_084248113.1">
    <property type="nucleotide sequence ID" value="NZ_CBCRXS010000001.1"/>
</dbReference>
<dbReference type="Proteomes" id="UP000274762">
    <property type="component" value="Unassembled WGS sequence"/>
</dbReference>
<sequence length="376" mass="39265">MTHRLAAFVLAGAVLVAGCSASDNADGPAQSAGSTESSGSTGSSADPSQPSASTAPADEPADVVTGLDAPWSIVFAGDAPLISERDSGNILEVVRDRTRVVGAVADVAPAGEGGLLGLAVREEFLYVYFTSDDGDNRVVRYRLTGSAGNLGLGPVEPVLAGIPGGRTHNGGRIAFGPDGMLYISTGDAQDRPKAQDPGSLSGKILRITPDGDVPADNPTAGSPMWSLGHRNVQGIAWAADGTMFSSEYGQDTWDELNVIRKGGNYGWPRVEGKSEQSDSTYIDPVQQWDPDDASPSGMTIAENTIYIANLRGERIRAVPVAAPETGRDLVVGEFGRVRDITVARDGSLWLLTNNTDGRGDARDGDDRIKRVTVQSG</sequence>
<evidence type="ECO:0000259" key="3">
    <source>
        <dbReference type="Pfam" id="PF07995"/>
    </source>
</evidence>